<evidence type="ECO:0000313" key="2">
    <source>
        <dbReference type="Proteomes" id="UP000265520"/>
    </source>
</evidence>
<dbReference type="EMBL" id="LXQA010547656">
    <property type="protein sequence ID" value="MCI58523.1"/>
    <property type="molecule type" value="Genomic_DNA"/>
</dbReference>
<feature type="non-terminal residue" evidence="1">
    <location>
        <position position="1"/>
    </location>
</feature>
<accession>A0A392TBJ8</accession>
<dbReference type="Proteomes" id="UP000265520">
    <property type="component" value="Unassembled WGS sequence"/>
</dbReference>
<comment type="caution">
    <text evidence="1">The sequence shown here is derived from an EMBL/GenBank/DDBJ whole genome shotgun (WGS) entry which is preliminary data.</text>
</comment>
<name>A0A392TBJ8_9FABA</name>
<dbReference type="AlphaFoldDB" id="A0A392TBJ8"/>
<keyword evidence="2" id="KW-1185">Reference proteome</keyword>
<evidence type="ECO:0000313" key="1">
    <source>
        <dbReference type="EMBL" id="MCI58523.1"/>
    </source>
</evidence>
<sequence>VLFLRAAQQDWRVAPEQSMRNGTFGQLRAAQE</sequence>
<reference evidence="1 2" key="1">
    <citation type="journal article" date="2018" name="Front. Plant Sci.">
        <title>Red Clover (Trifolium pratense) and Zigzag Clover (T. medium) - A Picture of Genomic Similarities and Differences.</title>
        <authorList>
            <person name="Dluhosova J."/>
            <person name="Istvanek J."/>
            <person name="Nedelnik J."/>
            <person name="Repkova J."/>
        </authorList>
    </citation>
    <scope>NUCLEOTIDE SEQUENCE [LARGE SCALE GENOMIC DNA]</scope>
    <source>
        <strain evidence="2">cv. 10/8</strain>
        <tissue evidence="1">Leaf</tissue>
    </source>
</reference>
<proteinExistence type="predicted"/>
<organism evidence="1 2">
    <name type="scientific">Trifolium medium</name>
    <dbReference type="NCBI Taxonomy" id="97028"/>
    <lineage>
        <taxon>Eukaryota</taxon>
        <taxon>Viridiplantae</taxon>
        <taxon>Streptophyta</taxon>
        <taxon>Embryophyta</taxon>
        <taxon>Tracheophyta</taxon>
        <taxon>Spermatophyta</taxon>
        <taxon>Magnoliopsida</taxon>
        <taxon>eudicotyledons</taxon>
        <taxon>Gunneridae</taxon>
        <taxon>Pentapetalae</taxon>
        <taxon>rosids</taxon>
        <taxon>fabids</taxon>
        <taxon>Fabales</taxon>
        <taxon>Fabaceae</taxon>
        <taxon>Papilionoideae</taxon>
        <taxon>50 kb inversion clade</taxon>
        <taxon>NPAAA clade</taxon>
        <taxon>Hologalegina</taxon>
        <taxon>IRL clade</taxon>
        <taxon>Trifolieae</taxon>
        <taxon>Trifolium</taxon>
    </lineage>
</organism>
<protein>
    <submittedName>
        <fullName evidence="1">Uncharacterized protein</fullName>
    </submittedName>
</protein>